<reference evidence="2 3" key="1">
    <citation type="submission" date="2020-07" db="EMBL/GenBank/DDBJ databases">
        <title>Novel species isolated from subtropical streams in China.</title>
        <authorList>
            <person name="Lu H."/>
        </authorList>
    </citation>
    <scope>NUCLEOTIDE SEQUENCE [LARGE SCALE GENOMIC DNA]</scope>
    <source>
        <strain evidence="2 3">LX20W</strain>
    </source>
</reference>
<name>A0A7W2EXE9_9BURK</name>
<dbReference type="InterPro" id="IPR001387">
    <property type="entry name" value="Cro/C1-type_HTH"/>
</dbReference>
<accession>A0A7W2EXE9</accession>
<dbReference type="Gene3D" id="1.10.260.40">
    <property type="entry name" value="lambda repressor-like DNA-binding domains"/>
    <property type="match status" value="1"/>
</dbReference>
<sequence>MDTVEIGKIVAAKRKELGLTQQSLADRADVSRRTLIELEHGRNDLCVRRLLRIVASIGLQIDVRPASGRPTEDQLHDIFRDEE</sequence>
<dbReference type="EMBL" id="JACEZT010000039">
    <property type="protein sequence ID" value="MBA5640384.1"/>
    <property type="molecule type" value="Genomic_DNA"/>
</dbReference>
<dbReference type="Proteomes" id="UP000534388">
    <property type="component" value="Unassembled WGS sequence"/>
</dbReference>
<gene>
    <name evidence="2" type="ORF">H3H37_25320</name>
</gene>
<dbReference type="InterPro" id="IPR010982">
    <property type="entry name" value="Lambda_DNA-bd_dom_sf"/>
</dbReference>
<protein>
    <submittedName>
        <fullName evidence="2">Helix-turn-helix domain-containing protein</fullName>
    </submittedName>
</protein>
<feature type="domain" description="HTH cro/C1-type" evidence="1">
    <location>
        <begin position="10"/>
        <end position="64"/>
    </location>
</feature>
<dbReference type="GO" id="GO:0003677">
    <property type="term" value="F:DNA binding"/>
    <property type="evidence" value="ECO:0007669"/>
    <property type="project" value="InterPro"/>
</dbReference>
<evidence type="ECO:0000313" key="3">
    <source>
        <dbReference type="Proteomes" id="UP000534388"/>
    </source>
</evidence>
<dbReference type="PROSITE" id="PS50943">
    <property type="entry name" value="HTH_CROC1"/>
    <property type="match status" value="1"/>
</dbReference>
<dbReference type="SUPFAM" id="SSF47413">
    <property type="entry name" value="lambda repressor-like DNA-binding domains"/>
    <property type="match status" value="1"/>
</dbReference>
<dbReference type="CDD" id="cd00093">
    <property type="entry name" value="HTH_XRE"/>
    <property type="match status" value="1"/>
</dbReference>
<comment type="caution">
    <text evidence="2">The sequence shown here is derived from an EMBL/GenBank/DDBJ whole genome shotgun (WGS) entry which is preliminary data.</text>
</comment>
<keyword evidence="3" id="KW-1185">Reference proteome</keyword>
<dbReference type="AlphaFoldDB" id="A0A7W2EXE9"/>
<organism evidence="2 3">
    <name type="scientific">Rugamonas brunnea</name>
    <dbReference type="NCBI Taxonomy" id="2758569"/>
    <lineage>
        <taxon>Bacteria</taxon>
        <taxon>Pseudomonadati</taxon>
        <taxon>Pseudomonadota</taxon>
        <taxon>Betaproteobacteria</taxon>
        <taxon>Burkholderiales</taxon>
        <taxon>Oxalobacteraceae</taxon>
        <taxon>Telluria group</taxon>
        <taxon>Rugamonas</taxon>
    </lineage>
</organism>
<evidence type="ECO:0000313" key="2">
    <source>
        <dbReference type="EMBL" id="MBA5640384.1"/>
    </source>
</evidence>
<dbReference type="RefSeq" id="WP_182167757.1">
    <property type="nucleotide sequence ID" value="NZ_JACEZT010000039.1"/>
</dbReference>
<evidence type="ECO:0000259" key="1">
    <source>
        <dbReference type="PROSITE" id="PS50943"/>
    </source>
</evidence>
<dbReference type="Pfam" id="PF01381">
    <property type="entry name" value="HTH_3"/>
    <property type="match status" value="1"/>
</dbReference>
<proteinExistence type="predicted"/>
<dbReference type="SMART" id="SM00530">
    <property type="entry name" value="HTH_XRE"/>
    <property type="match status" value="1"/>
</dbReference>